<sequence>MIISLLLAAMTQTVTPPAPPPGGPAGLRRADANGDGIVTRAEAMAQANGMFARMDSNHDGKVTPEERRAAMEAMRAERRGDGIGRGGRGRGMGGGMGSGGDRELTLEQSRQMAANRFDRLDTNKDGRLDAAELAAARPGPRPPRGDDAPPPPAQ</sequence>
<proteinExistence type="predicted"/>
<reference evidence="4" key="1">
    <citation type="submission" date="2020-12" db="EMBL/GenBank/DDBJ databases">
        <title>Hymenobacter sp.</title>
        <authorList>
            <person name="Kim M.K."/>
        </authorList>
    </citation>
    <scope>NUCLEOTIDE SEQUENCE [LARGE SCALE GENOMIC DNA]</scope>
    <source>
        <strain evidence="4">BT553</strain>
    </source>
</reference>
<name>A0ABS0XLN3_9SPHN</name>
<dbReference type="SUPFAM" id="SSF47473">
    <property type="entry name" value="EF-hand"/>
    <property type="match status" value="1"/>
</dbReference>
<keyword evidence="4" id="KW-1185">Reference proteome</keyword>
<feature type="region of interest" description="Disordered" evidence="1">
    <location>
        <begin position="52"/>
        <end position="154"/>
    </location>
</feature>
<evidence type="ECO:0000313" key="3">
    <source>
        <dbReference type="EMBL" id="MBJ6120932.1"/>
    </source>
</evidence>
<evidence type="ECO:0000313" key="4">
    <source>
        <dbReference type="Proteomes" id="UP000640426"/>
    </source>
</evidence>
<dbReference type="Pfam" id="PF13202">
    <property type="entry name" value="EF-hand_5"/>
    <property type="match status" value="2"/>
</dbReference>
<dbReference type="Gene3D" id="1.10.238.10">
    <property type="entry name" value="EF-hand"/>
    <property type="match status" value="1"/>
</dbReference>
<dbReference type="InterPro" id="IPR002048">
    <property type="entry name" value="EF_hand_dom"/>
</dbReference>
<protein>
    <recommendedName>
        <fullName evidence="2">EF-hand domain-containing protein</fullName>
    </recommendedName>
</protein>
<dbReference type="SMART" id="SM00054">
    <property type="entry name" value="EFh"/>
    <property type="match status" value="2"/>
</dbReference>
<dbReference type="Proteomes" id="UP000640426">
    <property type="component" value="Unassembled WGS sequence"/>
</dbReference>
<evidence type="ECO:0000256" key="1">
    <source>
        <dbReference type="SAM" id="MobiDB-lite"/>
    </source>
</evidence>
<dbReference type="RefSeq" id="WP_199035348.1">
    <property type="nucleotide sequence ID" value="NZ_JAELXS010000002.1"/>
</dbReference>
<organism evidence="3 4">
    <name type="scientific">Sphingomonas mollis</name>
    <dbReference type="NCBI Taxonomy" id="2795726"/>
    <lineage>
        <taxon>Bacteria</taxon>
        <taxon>Pseudomonadati</taxon>
        <taxon>Pseudomonadota</taxon>
        <taxon>Alphaproteobacteria</taxon>
        <taxon>Sphingomonadales</taxon>
        <taxon>Sphingomonadaceae</taxon>
        <taxon>Sphingomonas</taxon>
    </lineage>
</organism>
<dbReference type="PROSITE" id="PS00018">
    <property type="entry name" value="EF_HAND_1"/>
    <property type="match status" value="1"/>
</dbReference>
<feature type="compositionally biased region" description="Gly residues" evidence="1">
    <location>
        <begin position="83"/>
        <end position="99"/>
    </location>
</feature>
<comment type="caution">
    <text evidence="3">The sequence shown here is derived from an EMBL/GenBank/DDBJ whole genome shotgun (WGS) entry which is preliminary data.</text>
</comment>
<dbReference type="EMBL" id="JAELXS010000002">
    <property type="protein sequence ID" value="MBJ6120932.1"/>
    <property type="molecule type" value="Genomic_DNA"/>
</dbReference>
<feature type="compositionally biased region" description="Basic and acidic residues" evidence="1">
    <location>
        <begin position="55"/>
        <end position="82"/>
    </location>
</feature>
<dbReference type="InterPro" id="IPR011992">
    <property type="entry name" value="EF-hand-dom_pair"/>
</dbReference>
<accession>A0ABS0XLN3</accession>
<feature type="domain" description="EF-hand" evidence="2">
    <location>
        <begin position="108"/>
        <end position="143"/>
    </location>
</feature>
<dbReference type="InterPro" id="IPR018247">
    <property type="entry name" value="EF_Hand_1_Ca_BS"/>
</dbReference>
<gene>
    <name evidence="3" type="ORF">JAO74_03895</name>
</gene>
<dbReference type="PROSITE" id="PS50222">
    <property type="entry name" value="EF_HAND_2"/>
    <property type="match status" value="2"/>
</dbReference>
<evidence type="ECO:0000259" key="2">
    <source>
        <dbReference type="PROSITE" id="PS50222"/>
    </source>
</evidence>
<feature type="domain" description="EF-hand" evidence="2">
    <location>
        <begin position="42"/>
        <end position="77"/>
    </location>
</feature>
<feature type="compositionally biased region" description="Basic and acidic residues" evidence="1">
    <location>
        <begin position="116"/>
        <end position="130"/>
    </location>
</feature>